<dbReference type="SUPFAM" id="SSF111126">
    <property type="entry name" value="Ligand-binding domain in the NO signalling and Golgi transport"/>
    <property type="match status" value="1"/>
</dbReference>
<dbReference type="Pfam" id="PF07700">
    <property type="entry name" value="HNOB"/>
    <property type="match status" value="1"/>
</dbReference>
<accession>A0A090AE69</accession>
<dbReference type="HOGENOM" id="CLU_079260_2_0_6"/>
<feature type="domain" description="Heme NO-binding" evidence="1">
    <location>
        <begin position="2"/>
        <end position="161"/>
    </location>
</feature>
<dbReference type="InterPro" id="IPR038158">
    <property type="entry name" value="H-NOX_domain_sf"/>
</dbReference>
<dbReference type="OrthoDB" id="7266652at2"/>
<dbReference type="AlphaFoldDB" id="A0A090AE69"/>
<gene>
    <name evidence="2" type="ORF">THII_1976</name>
</gene>
<dbReference type="PANTHER" id="PTHR45655:SF13">
    <property type="entry name" value="SOLUBLE GUANYLATE CYCLASE GCY-32-RELATED"/>
    <property type="match status" value="1"/>
</dbReference>
<protein>
    <submittedName>
        <fullName evidence="2">Heme NO binding domain-containing protein</fullName>
    </submittedName>
</protein>
<dbReference type="InterPro" id="IPR024096">
    <property type="entry name" value="NO_sig/Golgi_transp_ligand-bd"/>
</dbReference>
<dbReference type="STRING" id="40754.THII_1976"/>
<dbReference type="Proteomes" id="UP000031623">
    <property type="component" value="Chromosome"/>
</dbReference>
<dbReference type="EMBL" id="AP014633">
    <property type="protein sequence ID" value="BAP56273.1"/>
    <property type="molecule type" value="Genomic_DNA"/>
</dbReference>
<dbReference type="InterPro" id="IPR011644">
    <property type="entry name" value="Heme_NO-bd"/>
</dbReference>
<dbReference type="Gene3D" id="3.90.1520.10">
    <property type="entry name" value="H-NOX domain"/>
    <property type="match status" value="1"/>
</dbReference>
<keyword evidence="3" id="KW-1185">Reference proteome</keyword>
<evidence type="ECO:0000313" key="3">
    <source>
        <dbReference type="Proteomes" id="UP000031623"/>
    </source>
</evidence>
<dbReference type="GO" id="GO:0020037">
    <property type="term" value="F:heme binding"/>
    <property type="evidence" value="ECO:0007669"/>
    <property type="project" value="InterPro"/>
</dbReference>
<evidence type="ECO:0000259" key="1">
    <source>
        <dbReference type="Pfam" id="PF07700"/>
    </source>
</evidence>
<dbReference type="KEGG" id="tig:THII_1976"/>
<evidence type="ECO:0000313" key="2">
    <source>
        <dbReference type="EMBL" id="BAP56273.1"/>
    </source>
</evidence>
<dbReference type="PANTHER" id="PTHR45655">
    <property type="entry name" value="GUANYLATE CYCLASE SOLUBLE SUBUNIT BETA-2"/>
    <property type="match status" value="1"/>
</dbReference>
<organism evidence="2 3">
    <name type="scientific">Thioploca ingrica</name>
    <dbReference type="NCBI Taxonomy" id="40754"/>
    <lineage>
        <taxon>Bacteria</taxon>
        <taxon>Pseudomonadati</taxon>
        <taxon>Pseudomonadota</taxon>
        <taxon>Gammaproteobacteria</taxon>
        <taxon>Thiotrichales</taxon>
        <taxon>Thiotrichaceae</taxon>
        <taxon>Thioploca</taxon>
    </lineage>
</organism>
<proteinExistence type="predicted"/>
<name>A0A090AE69_9GAMM</name>
<sequence length="193" mass="22496">MKGSIPTCLKRMTVAHFGKEPWEETLENIGISKYAVFPVIENIDDLTVIKIIEELCHVLAISPTQLADKFGDYWVNTYSQEAYFRYYSKYQCAMDFLLGMDELHQQITYQIKNAQPPRFSYQIEADNIMIMKYKSHRNLIDLMIGLIKGVGNYYHEELQVTQLAENKVRIVFPYSGFVKPMMIGREQIGRYGI</sequence>
<reference evidence="2 3" key="1">
    <citation type="journal article" date="2014" name="ISME J.">
        <title>Ecophysiology of Thioploca ingrica as revealed by the complete genome sequence supplemented with proteomic evidence.</title>
        <authorList>
            <person name="Kojima H."/>
            <person name="Ogura Y."/>
            <person name="Yamamoto N."/>
            <person name="Togashi T."/>
            <person name="Mori H."/>
            <person name="Watanabe T."/>
            <person name="Nemoto F."/>
            <person name="Kurokawa K."/>
            <person name="Hayashi T."/>
            <person name="Fukui M."/>
        </authorList>
    </citation>
    <scope>NUCLEOTIDE SEQUENCE [LARGE SCALE GENOMIC DNA]</scope>
</reference>